<proteinExistence type="predicted"/>
<dbReference type="InterPro" id="IPR043129">
    <property type="entry name" value="ATPase_NBD"/>
</dbReference>
<dbReference type="Gene3D" id="3.90.640.10">
    <property type="entry name" value="Actin, Chain A, domain 4"/>
    <property type="match status" value="1"/>
</dbReference>
<dbReference type="SUPFAM" id="SSF53067">
    <property type="entry name" value="Actin-like ATPase domain"/>
    <property type="match status" value="1"/>
</dbReference>
<evidence type="ECO:0000313" key="2">
    <source>
        <dbReference type="EMBL" id="MFB2836703.1"/>
    </source>
</evidence>
<dbReference type="Proteomes" id="UP001576780">
    <property type="component" value="Unassembled WGS sequence"/>
</dbReference>
<sequence length="639" mass="71674">MKAAPSMLTENAENSPKESTSLTLANQIEKRLISCPTPTSLLSLRALPPLLVAPASVWYLGIDIGTTGLAATLLNKSTKQVYPISWSVAEQGDLAENCDRLPITFAGKVLPKNFKAYLNVTLPYYSTETGKTEPVFKWYKPQGSESLALKEADYPEIEEINLSEILSAITVLLSYLNPAKKTEELPSESHNNLVNSSFAEGLSVEDFVAAMADLAGIFVNCPANYSEAYRFNVREVILTSGLVNNGEQICFVEEAIASILTELHFHENKLATTENNDAVTTKYNAGNYPIRWRGETLVINSGANTTELALINLSEKLQDLTYENFILRSFSYAGDSIDQDIVCQLLLNGESEIEKPLPGEPDLLTRQQLQMRLSSSEWGETLLSAASYLKLTLPQEDSFIFTLGEEEREIKKKDLEKRVISRFIQSLNRELNTLLTQAGSSVEAISQVLCTGKTTMLPGLNTWLRQKFPNARVIQETEIKSTIKPENRIANGLAILPLYTQILDNTQQQYNDYFLLLELLRTLGETPLSLGKIINLLERKGINIRACQQRLFALLTGKLPAGLVPAELDRDLLTEASWQNTDYQEIRTGKLFLEPENQTYLLNYDYAQHLRHYLTTILAHTHQKLEEPYTIYWLATVEK</sequence>
<dbReference type="Gene3D" id="3.30.420.40">
    <property type="match status" value="2"/>
</dbReference>
<gene>
    <name evidence="2" type="ORF">ACE1CA_19405</name>
</gene>
<dbReference type="PANTHER" id="PTHR42749:SF1">
    <property type="entry name" value="CELL SHAPE-DETERMINING PROTEIN MREB"/>
    <property type="match status" value="1"/>
</dbReference>
<dbReference type="PANTHER" id="PTHR42749">
    <property type="entry name" value="CELL SHAPE-DETERMINING PROTEIN MREB"/>
    <property type="match status" value="1"/>
</dbReference>
<feature type="compositionally biased region" description="Polar residues" evidence="1">
    <location>
        <begin position="8"/>
        <end position="21"/>
    </location>
</feature>
<accession>A0ABV4WPY1</accession>
<comment type="caution">
    <text evidence="2">The sequence shown here is derived from an EMBL/GenBank/DDBJ whole genome shotgun (WGS) entry which is preliminary data.</text>
</comment>
<dbReference type="EMBL" id="JBHFNT010000171">
    <property type="protein sequence ID" value="MFB2836703.1"/>
    <property type="molecule type" value="Genomic_DNA"/>
</dbReference>
<organism evidence="2 3">
    <name type="scientific">Floridaenema evergladense BLCC-F167</name>
    <dbReference type="NCBI Taxonomy" id="3153639"/>
    <lineage>
        <taxon>Bacteria</taxon>
        <taxon>Bacillati</taxon>
        <taxon>Cyanobacteriota</taxon>
        <taxon>Cyanophyceae</taxon>
        <taxon>Oscillatoriophycideae</taxon>
        <taxon>Aerosakkonematales</taxon>
        <taxon>Aerosakkonemataceae</taxon>
        <taxon>Floridanema</taxon>
        <taxon>Floridanema evergladense</taxon>
    </lineage>
</organism>
<reference evidence="2 3" key="1">
    <citation type="submission" date="2024-09" db="EMBL/GenBank/DDBJ databases">
        <title>Floridaenema gen nov. (Aerosakkonemataceae, Aerosakkonematales ord. nov., Cyanobacteria) from benthic tropical and subtropical fresh waters, with the description of four new species.</title>
        <authorList>
            <person name="Moretto J.A."/>
            <person name="Berthold D.E."/>
            <person name="Lefler F.W."/>
            <person name="Huang I.-S."/>
            <person name="Laughinghouse H. IV."/>
        </authorList>
    </citation>
    <scope>NUCLEOTIDE SEQUENCE [LARGE SCALE GENOMIC DNA]</scope>
    <source>
        <strain evidence="2 3">BLCC-F167</strain>
    </source>
</reference>
<evidence type="ECO:0000256" key="1">
    <source>
        <dbReference type="SAM" id="MobiDB-lite"/>
    </source>
</evidence>
<keyword evidence="3" id="KW-1185">Reference proteome</keyword>
<evidence type="ECO:0008006" key="4">
    <source>
        <dbReference type="Google" id="ProtNLM"/>
    </source>
</evidence>
<protein>
    <recommendedName>
        <fullName evidence="4">Molecular chaperone</fullName>
    </recommendedName>
</protein>
<feature type="region of interest" description="Disordered" evidence="1">
    <location>
        <begin position="1"/>
        <end position="21"/>
    </location>
</feature>
<name>A0ABV4WPY1_9CYAN</name>
<evidence type="ECO:0000313" key="3">
    <source>
        <dbReference type="Proteomes" id="UP001576780"/>
    </source>
</evidence>